<sequence length="214" mass="22803">MGIAEAGWAPEEQSLKEEGPREAHRSELTVAAGDQSCVYEEAKAHGHAHTHTLPSRLLTWKVGIAAQDSTSPGLVSQPPWPTLTSRCLELLLQVMPSGTRRQRVLGHLQAGTGQGKGRRVADCRATVPSAPASSMAPGHTWSPSRIWSARGASHQVKQTSLLLLTAASLLSVAWLTSLSSPHRSVSPQDLSCVWMGRAGGSCRWVGTGISPPRQ</sequence>
<dbReference type="Proteomes" id="UP000827872">
    <property type="component" value="Linkage Group LG05"/>
</dbReference>
<dbReference type="EMBL" id="CM037618">
    <property type="protein sequence ID" value="KAH8001075.1"/>
    <property type="molecule type" value="Genomic_DNA"/>
</dbReference>
<evidence type="ECO:0000313" key="2">
    <source>
        <dbReference type="Proteomes" id="UP000827872"/>
    </source>
</evidence>
<gene>
    <name evidence="1" type="ORF">K3G42_030556</name>
</gene>
<name>A0ACB8F6V0_9SAUR</name>
<comment type="caution">
    <text evidence="1">The sequence shown here is derived from an EMBL/GenBank/DDBJ whole genome shotgun (WGS) entry which is preliminary data.</text>
</comment>
<evidence type="ECO:0000313" key="1">
    <source>
        <dbReference type="EMBL" id="KAH8001075.1"/>
    </source>
</evidence>
<keyword evidence="2" id="KW-1185">Reference proteome</keyword>
<proteinExistence type="predicted"/>
<accession>A0ACB8F6V0</accession>
<organism evidence="1 2">
    <name type="scientific">Sphaerodactylus townsendi</name>
    <dbReference type="NCBI Taxonomy" id="933632"/>
    <lineage>
        <taxon>Eukaryota</taxon>
        <taxon>Metazoa</taxon>
        <taxon>Chordata</taxon>
        <taxon>Craniata</taxon>
        <taxon>Vertebrata</taxon>
        <taxon>Euteleostomi</taxon>
        <taxon>Lepidosauria</taxon>
        <taxon>Squamata</taxon>
        <taxon>Bifurcata</taxon>
        <taxon>Gekkota</taxon>
        <taxon>Sphaerodactylidae</taxon>
        <taxon>Sphaerodactylus</taxon>
    </lineage>
</organism>
<protein>
    <submittedName>
        <fullName evidence="1">Uncharacterized protein</fullName>
    </submittedName>
</protein>
<reference evidence="1" key="1">
    <citation type="submission" date="2021-08" db="EMBL/GenBank/DDBJ databases">
        <title>The first chromosome-level gecko genome reveals the dynamic sex chromosomes of Neotropical dwarf geckos (Sphaerodactylidae: Sphaerodactylus).</title>
        <authorList>
            <person name="Pinto B.J."/>
            <person name="Keating S.E."/>
            <person name="Gamble T."/>
        </authorList>
    </citation>
    <scope>NUCLEOTIDE SEQUENCE</scope>
    <source>
        <strain evidence="1">TG3544</strain>
    </source>
</reference>